<dbReference type="InterPro" id="IPR001498">
    <property type="entry name" value="Impact_N"/>
</dbReference>
<protein>
    <recommendedName>
        <fullName evidence="2">Impact N-terminal domain-containing protein</fullName>
    </recommendedName>
</protein>
<sequence>PTLHAWLHPDEPPPLITNSPPLHFSTSTFVAFSLSFVPATHITSEPPLAKQARRMIRELDVCGIMGDELFKADEGAFQSGQGRARAQGKKGENGRAREPDHRMWAVRTLGLKDGRNGTGGTDDYHLLESSNDDGEKFGGERVLRVLRENQAVDVLTFGGDMIGPIRFQHMATTCQTSTTALLKLITLRDLRTALEALDEEIASMRATLNPPGTAPASQEKPKTGMYDDVMDGAKLQRLVGAREKTKASL</sequence>
<organism evidence="3 4">
    <name type="scientific">Naematelia encephala</name>
    <dbReference type="NCBI Taxonomy" id="71784"/>
    <lineage>
        <taxon>Eukaryota</taxon>
        <taxon>Fungi</taxon>
        <taxon>Dikarya</taxon>
        <taxon>Basidiomycota</taxon>
        <taxon>Agaricomycotina</taxon>
        <taxon>Tremellomycetes</taxon>
        <taxon>Tremellales</taxon>
        <taxon>Naemateliaceae</taxon>
        <taxon>Naematelia</taxon>
    </lineage>
</organism>
<dbReference type="Gene3D" id="3.30.230.30">
    <property type="entry name" value="Impact, N-terminal domain"/>
    <property type="match status" value="1"/>
</dbReference>
<evidence type="ECO:0000259" key="2">
    <source>
        <dbReference type="Pfam" id="PF01205"/>
    </source>
</evidence>
<feature type="region of interest" description="Disordered" evidence="1">
    <location>
        <begin position="207"/>
        <end position="227"/>
    </location>
</feature>
<dbReference type="OrthoDB" id="69641at2759"/>
<feature type="region of interest" description="Disordered" evidence="1">
    <location>
        <begin position="76"/>
        <end position="98"/>
    </location>
</feature>
<dbReference type="InterPro" id="IPR036956">
    <property type="entry name" value="Impact_N_sf"/>
</dbReference>
<reference evidence="3 4" key="1">
    <citation type="submission" date="2016-07" db="EMBL/GenBank/DDBJ databases">
        <title>Pervasive Adenine N6-methylation of Active Genes in Fungi.</title>
        <authorList>
            <consortium name="DOE Joint Genome Institute"/>
            <person name="Mondo S.J."/>
            <person name="Dannebaum R.O."/>
            <person name="Kuo R.C."/>
            <person name="Labutti K."/>
            <person name="Haridas S."/>
            <person name="Kuo A."/>
            <person name="Salamov A."/>
            <person name="Ahrendt S.R."/>
            <person name="Lipzen A."/>
            <person name="Sullivan W."/>
            <person name="Andreopoulos W.B."/>
            <person name="Clum A."/>
            <person name="Lindquist E."/>
            <person name="Daum C."/>
            <person name="Ramamoorthy G.K."/>
            <person name="Gryganskyi A."/>
            <person name="Culley D."/>
            <person name="Magnuson J.K."/>
            <person name="James T.Y."/>
            <person name="O'Malley M.A."/>
            <person name="Stajich J.E."/>
            <person name="Spatafora J.W."/>
            <person name="Visel A."/>
            <person name="Grigoriev I.V."/>
        </authorList>
    </citation>
    <scope>NUCLEOTIDE SEQUENCE [LARGE SCALE GENOMIC DNA]</scope>
    <source>
        <strain evidence="3 4">68-887.2</strain>
    </source>
</reference>
<dbReference type="InParanoid" id="A0A1Y2AQY8"/>
<dbReference type="Pfam" id="PF01205">
    <property type="entry name" value="Impact_N"/>
    <property type="match status" value="1"/>
</dbReference>
<feature type="non-terminal residue" evidence="3">
    <location>
        <position position="249"/>
    </location>
</feature>
<evidence type="ECO:0000313" key="4">
    <source>
        <dbReference type="Proteomes" id="UP000193986"/>
    </source>
</evidence>
<gene>
    <name evidence="3" type="ORF">BCR39DRAFT_454051</name>
</gene>
<dbReference type="Proteomes" id="UP000193986">
    <property type="component" value="Unassembled WGS sequence"/>
</dbReference>
<keyword evidence="4" id="KW-1185">Reference proteome</keyword>
<evidence type="ECO:0000256" key="1">
    <source>
        <dbReference type="SAM" id="MobiDB-lite"/>
    </source>
</evidence>
<feature type="compositionally biased region" description="Basic and acidic residues" evidence="1">
    <location>
        <begin position="89"/>
        <end position="98"/>
    </location>
</feature>
<dbReference type="SUPFAM" id="SSF54211">
    <property type="entry name" value="Ribosomal protein S5 domain 2-like"/>
    <property type="match status" value="1"/>
</dbReference>
<feature type="non-terminal residue" evidence="3">
    <location>
        <position position="1"/>
    </location>
</feature>
<dbReference type="EMBL" id="MCFC01000062">
    <property type="protein sequence ID" value="ORY24978.1"/>
    <property type="molecule type" value="Genomic_DNA"/>
</dbReference>
<dbReference type="STRING" id="71784.A0A1Y2AQY8"/>
<proteinExistence type="predicted"/>
<comment type="caution">
    <text evidence="3">The sequence shown here is derived from an EMBL/GenBank/DDBJ whole genome shotgun (WGS) entry which is preliminary data.</text>
</comment>
<accession>A0A1Y2AQY8</accession>
<dbReference type="AlphaFoldDB" id="A0A1Y2AQY8"/>
<feature type="domain" description="Impact N-terminal" evidence="2">
    <location>
        <begin position="97"/>
        <end position="175"/>
    </location>
</feature>
<evidence type="ECO:0000313" key="3">
    <source>
        <dbReference type="EMBL" id="ORY24978.1"/>
    </source>
</evidence>
<dbReference type="InterPro" id="IPR020568">
    <property type="entry name" value="Ribosomal_Su5_D2-typ_SF"/>
</dbReference>
<name>A0A1Y2AQY8_9TREE</name>